<dbReference type="Proteomes" id="UP000634136">
    <property type="component" value="Unassembled WGS sequence"/>
</dbReference>
<dbReference type="EMBL" id="JAAIUW010000009">
    <property type="protein sequence ID" value="KAF7815619.1"/>
    <property type="molecule type" value="Genomic_DNA"/>
</dbReference>
<dbReference type="AlphaFoldDB" id="A0A834T4N4"/>
<protein>
    <submittedName>
        <fullName evidence="1">Disease resistance protein</fullName>
    </submittedName>
</protein>
<name>A0A834T4N4_9FABA</name>
<evidence type="ECO:0000313" key="1">
    <source>
        <dbReference type="EMBL" id="KAF7815619.1"/>
    </source>
</evidence>
<evidence type="ECO:0000313" key="2">
    <source>
        <dbReference type="Proteomes" id="UP000634136"/>
    </source>
</evidence>
<accession>A0A834T4N4</accession>
<proteinExistence type="predicted"/>
<organism evidence="1 2">
    <name type="scientific">Senna tora</name>
    <dbReference type="NCBI Taxonomy" id="362788"/>
    <lineage>
        <taxon>Eukaryota</taxon>
        <taxon>Viridiplantae</taxon>
        <taxon>Streptophyta</taxon>
        <taxon>Embryophyta</taxon>
        <taxon>Tracheophyta</taxon>
        <taxon>Spermatophyta</taxon>
        <taxon>Magnoliopsida</taxon>
        <taxon>eudicotyledons</taxon>
        <taxon>Gunneridae</taxon>
        <taxon>Pentapetalae</taxon>
        <taxon>rosids</taxon>
        <taxon>fabids</taxon>
        <taxon>Fabales</taxon>
        <taxon>Fabaceae</taxon>
        <taxon>Caesalpinioideae</taxon>
        <taxon>Cassia clade</taxon>
        <taxon>Senna</taxon>
    </lineage>
</organism>
<reference evidence="1" key="1">
    <citation type="submission" date="2020-09" db="EMBL/GenBank/DDBJ databases">
        <title>Genome-Enabled Discovery of Anthraquinone Biosynthesis in Senna tora.</title>
        <authorList>
            <person name="Kang S.-H."/>
            <person name="Pandey R.P."/>
            <person name="Lee C.-M."/>
            <person name="Sim J.-S."/>
            <person name="Jeong J.-T."/>
            <person name="Choi B.-S."/>
            <person name="Jung M."/>
            <person name="Ginzburg D."/>
            <person name="Zhao K."/>
            <person name="Won S.Y."/>
            <person name="Oh T.-J."/>
            <person name="Yu Y."/>
            <person name="Kim N.-H."/>
            <person name="Lee O.R."/>
            <person name="Lee T.-H."/>
            <person name="Bashyal P."/>
            <person name="Kim T.-S."/>
            <person name="Lee W.-H."/>
            <person name="Kawkins C."/>
            <person name="Kim C.-K."/>
            <person name="Kim J.S."/>
            <person name="Ahn B.O."/>
            <person name="Rhee S.Y."/>
            <person name="Sohng J.K."/>
        </authorList>
    </citation>
    <scope>NUCLEOTIDE SEQUENCE</scope>
    <source>
        <tissue evidence="1">Leaf</tissue>
    </source>
</reference>
<comment type="caution">
    <text evidence="1">The sequence shown here is derived from an EMBL/GenBank/DDBJ whole genome shotgun (WGS) entry which is preliminary data.</text>
</comment>
<keyword evidence="2" id="KW-1185">Reference proteome</keyword>
<sequence>MILESGQRILVILGDVWEKLNLEDIGSLYIVITKTDRMFPKDHEICVEDLFRCAVGPELCGKMSFMEDHIINVDHSLASSEVIENCCVVFTWYNGEYQFPGQLDAPKL</sequence>
<gene>
    <name evidence="1" type="ORF">G2W53_029588</name>
</gene>